<dbReference type="AlphaFoldDB" id="A0A8S2LNZ9"/>
<dbReference type="InterPro" id="IPR019801">
    <property type="entry name" value="Glyco_hydro_35_CS"/>
</dbReference>
<evidence type="ECO:0000256" key="11">
    <source>
        <dbReference type="ARBA" id="ARBA00023136"/>
    </source>
</evidence>
<keyword evidence="11" id="KW-0472">Membrane</keyword>
<proteinExistence type="inferred from homology"/>
<comment type="subcellular location">
    <subcellularLocation>
        <location evidence="1">Golgi apparatus membrane</location>
        <topology evidence="1">Single-pass type II membrane protein</topology>
    </subcellularLocation>
</comment>
<dbReference type="InterPro" id="IPR001944">
    <property type="entry name" value="Glycoside_Hdrlase_35"/>
</dbReference>
<evidence type="ECO:0000256" key="8">
    <source>
        <dbReference type="ARBA" id="ARBA00022968"/>
    </source>
</evidence>
<dbReference type="InterPro" id="IPR008979">
    <property type="entry name" value="Galactose-bd-like_sf"/>
</dbReference>
<keyword evidence="7 13" id="KW-0378">Hydrolase</keyword>
<keyword evidence="9" id="KW-1133">Transmembrane helix</keyword>
<dbReference type="InterPro" id="IPR001810">
    <property type="entry name" value="F-box_dom"/>
</dbReference>
<dbReference type="Gene3D" id="3.90.550.50">
    <property type="match status" value="1"/>
</dbReference>
<dbReference type="InterPro" id="IPR031330">
    <property type="entry name" value="Gly_Hdrlase_35_cat"/>
</dbReference>
<keyword evidence="10" id="KW-0333">Golgi apparatus</keyword>
<name>A0A8S2LNZ9_9BILA</name>
<evidence type="ECO:0000313" key="17">
    <source>
        <dbReference type="Proteomes" id="UP000681967"/>
    </source>
</evidence>
<dbReference type="Pfam" id="PF01301">
    <property type="entry name" value="Glyco_hydro_35"/>
    <property type="match status" value="1"/>
</dbReference>
<dbReference type="EC" id="3.2.1.23" evidence="13"/>
<evidence type="ECO:0000256" key="9">
    <source>
        <dbReference type="ARBA" id="ARBA00022989"/>
    </source>
</evidence>
<dbReference type="Pfam" id="PF21467">
    <property type="entry name" value="BetaGal_gal-bd"/>
    <property type="match status" value="1"/>
</dbReference>
<evidence type="ECO:0000256" key="6">
    <source>
        <dbReference type="ARBA" id="ARBA00022692"/>
    </source>
</evidence>
<dbReference type="Pfam" id="PF01762">
    <property type="entry name" value="Galactosyl_T"/>
    <property type="match status" value="1"/>
</dbReference>
<evidence type="ECO:0000256" key="12">
    <source>
        <dbReference type="ARBA" id="ARBA00023295"/>
    </source>
</evidence>
<protein>
    <recommendedName>
        <fullName evidence="13">Beta-galactosidase</fullName>
        <ecNumber evidence="13">3.2.1.23</ecNumber>
    </recommendedName>
</protein>
<dbReference type="Gene3D" id="2.60.120.260">
    <property type="entry name" value="Galactose-binding domain-like"/>
    <property type="match status" value="2"/>
</dbReference>
<evidence type="ECO:0000259" key="15">
    <source>
        <dbReference type="PROSITE" id="PS50181"/>
    </source>
</evidence>
<dbReference type="Gene3D" id="3.20.20.80">
    <property type="entry name" value="Glycosidases"/>
    <property type="match status" value="1"/>
</dbReference>
<evidence type="ECO:0000256" key="4">
    <source>
        <dbReference type="ARBA" id="ARBA00022676"/>
    </source>
</evidence>
<evidence type="ECO:0000256" key="10">
    <source>
        <dbReference type="ARBA" id="ARBA00023034"/>
    </source>
</evidence>
<keyword evidence="5" id="KW-0808">Transferase</keyword>
<reference evidence="16" key="1">
    <citation type="submission" date="2021-02" db="EMBL/GenBank/DDBJ databases">
        <authorList>
            <person name="Nowell W R."/>
        </authorList>
    </citation>
    <scope>NUCLEOTIDE SEQUENCE</scope>
</reference>
<dbReference type="PANTHER" id="PTHR23421">
    <property type="entry name" value="BETA-GALACTOSIDASE RELATED"/>
    <property type="match status" value="1"/>
</dbReference>
<dbReference type="Proteomes" id="UP000681967">
    <property type="component" value="Unassembled WGS sequence"/>
</dbReference>
<keyword evidence="6" id="KW-0812">Transmembrane</keyword>
<evidence type="ECO:0000256" key="5">
    <source>
        <dbReference type="ARBA" id="ARBA00022679"/>
    </source>
</evidence>
<feature type="domain" description="F-box" evidence="15">
    <location>
        <begin position="181"/>
        <end position="228"/>
    </location>
</feature>
<dbReference type="SUPFAM" id="SSF49785">
    <property type="entry name" value="Galactose-binding domain-like"/>
    <property type="match status" value="1"/>
</dbReference>
<dbReference type="GO" id="GO:0005975">
    <property type="term" value="P:carbohydrate metabolic process"/>
    <property type="evidence" value="ECO:0007669"/>
    <property type="project" value="InterPro"/>
</dbReference>
<keyword evidence="8" id="KW-0735">Signal-anchor</keyword>
<dbReference type="PROSITE" id="PS01182">
    <property type="entry name" value="GLYCOSYL_HYDROL_F35"/>
    <property type="match status" value="1"/>
</dbReference>
<evidence type="ECO:0000256" key="2">
    <source>
        <dbReference type="ARBA" id="ARBA00008661"/>
    </source>
</evidence>
<dbReference type="InterPro" id="IPR002659">
    <property type="entry name" value="Glyco_trans_31"/>
</dbReference>
<dbReference type="PROSITE" id="PS50181">
    <property type="entry name" value="FBOX"/>
    <property type="match status" value="1"/>
</dbReference>
<accession>A0A8S2LNZ9</accession>
<dbReference type="GO" id="GO:0000139">
    <property type="term" value="C:Golgi membrane"/>
    <property type="evidence" value="ECO:0007669"/>
    <property type="project" value="UniProtKB-SubCell"/>
</dbReference>
<dbReference type="InterPro" id="IPR017853">
    <property type="entry name" value="GH"/>
</dbReference>
<comment type="similarity">
    <text evidence="3 14">Belongs to the glycosyl hydrolase 35 family.</text>
</comment>
<evidence type="ECO:0000256" key="13">
    <source>
        <dbReference type="RuleBase" id="RU000675"/>
    </source>
</evidence>
<dbReference type="SUPFAM" id="SSF51445">
    <property type="entry name" value="(Trans)glycosidases"/>
    <property type="match status" value="1"/>
</dbReference>
<evidence type="ECO:0000256" key="7">
    <source>
        <dbReference type="ARBA" id="ARBA00022801"/>
    </source>
</evidence>
<comment type="catalytic activity">
    <reaction evidence="13">
        <text>Hydrolysis of terminal non-reducing beta-D-galactose residues in beta-D-galactosides.</text>
        <dbReference type="EC" id="3.2.1.23"/>
    </reaction>
</comment>
<evidence type="ECO:0000313" key="16">
    <source>
        <dbReference type="EMBL" id="CAF3912887.1"/>
    </source>
</evidence>
<keyword evidence="4" id="KW-0328">Glycosyltransferase</keyword>
<dbReference type="InterPro" id="IPR048913">
    <property type="entry name" value="BetaGal_gal-bd"/>
</dbReference>
<dbReference type="GO" id="GO:0004565">
    <property type="term" value="F:beta-galactosidase activity"/>
    <property type="evidence" value="ECO:0007669"/>
    <property type="project" value="UniProtKB-EC"/>
</dbReference>
<dbReference type="PRINTS" id="PR00742">
    <property type="entry name" value="GLHYDRLASE35"/>
</dbReference>
<gene>
    <name evidence="16" type="ORF">BYL167_LOCUS9079</name>
</gene>
<organism evidence="16 17">
    <name type="scientific">Rotaria magnacalcarata</name>
    <dbReference type="NCBI Taxonomy" id="392030"/>
    <lineage>
        <taxon>Eukaryota</taxon>
        <taxon>Metazoa</taxon>
        <taxon>Spiralia</taxon>
        <taxon>Gnathifera</taxon>
        <taxon>Rotifera</taxon>
        <taxon>Eurotatoria</taxon>
        <taxon>Bdelloidea</taxon>
        <taxon>Philodinida</taxon>
        <taxon>Philodinidae</taxon>
        <taxon>Rotaria</taxon>
    </lineage>
</organism>
<dbReference type="SMART" id="SM00256">
    <property type="entry name" value="FBOX"/>
    <property type="match status" value="1"/>
</dbReference>
<comment type="caution">
    <text evidence="16">The sequence shown here is derived from an EMBL/GenBank/DDBJ whole genome shotgun (WGS) entry which is preliminary data.</text>
</comment>
<evidence type="ECO:0000256" key="1">
    <source>
        <dbReference type="ARBA" id="ARBA00004323"/>
    </source>
</evidence>
<dbReference type="EMBL" id="CAJOBH010002565">
    <property type="protein sequence ID" value="CAF3912887.1"/>
    <property type="molecule type" value="Genomic_DNA"/>
</dbReference>
<evidence type="ECO:0000256" key="14">
    <source>
        <dbReference type="RuleBase" id="RU003679"/>
    </source>
</evidence>
<sequence>MQAVKFENDLYQDIVQEDFLDSYRNLTHKAVMALKWISTYCSQASYILKTDDDMIVNTFMLLKHLKFRDSYQMKQNNSIFCRVYESMDVFRDKNIKWYLSEKEYPPKKFPPFCSGSAFILTNDLAKTIYNTSLYVPFLWIDDIYITGLVAQAVNVTFNQIKYLYTMNDDIREAAIFMANEITPFLALPIELIYLLLNHLDDFTTICSVRDVCTRLNMIIDTCGRYQNGGPIILAQIENEYNGNDQAYVDWCGSLVTNELSTTDIPWIMCNGHAANSTIETCNSCNCLDDGWIDRHRRDSPDKPMLFTENEGWFQPWGEAVAIRTTADVAYSVAEWFAGGGAYHAYYMWHGGNNYGRTAGSGITTMYADDVLLHADGTPNEPKYTQLSRLQHLIANYAQALLSQDSTRTPLPYWDGQKWSTGTQQFVYSYPPTLHFISNQFDNTLDVLFRNKNISMTGQSVRILDDNLNLLWDSANVSGIQSDNTEFFPIVIGPLQWQTWSEPVVSNLSVFTSINPTEQLTITNDETIYLWYRRNVTLAQAQAHAIVQVETRKANALLFFLDGEYLGEFDNHDHSQGSVTATISLDLSTFKPNQRYLFEILSISLGLDNGIQANSFEHKGIVGNVWIDGQLLGNDETNLWEHQKGLVGEYFQIYTEQGSSKVSWNTQWTKGINKPITWFQARFNLDHIVREDINANPILLDAQGLNRGHAFINGNDLGLYWLIEGICRDTPPCCCQQAQINCLEPTQRYYHIPSDWLMPENNLITIFDDLGASSPGSVGFVQRVVLT</sequence>
<evidence type="ECO:0000256" key="3">
    <source>
        <dbReference type="ARBA" id="ARBA00009809"/>
    </source>
</evidence>
<dbReference type="GO" id="GO:0016758">
    <property type="term" value="F:hexosyltransferase activity"/>
    <property type="evidence" value="ECO:0007669"/>
    <property type="project" value="InterPro"/>
</dbReference>
<keyword evidence="12 13" id="KW-0326">Glycosidase</keyword>
<comment type="similarity">
    <text evidence="2">Belongs to the glycosyltransferase 31 family.</text>
</comment>